<dbReference type="Pfam" id="PF00589">
    <property type="entry name" value="Phage_integrase"/>
    <property type="match status" value="1"/>
</dbReference>
<dbReference type="InterPro" id="IPR004107">
    <property type="entry name" value="Integrase_SAM-like_N"/>
</dbReference>
<evidence type="ECO:0000256" key="4">
    <source>
        <dbReference type="ARBA" id="ARBA00023172"/>
    </source>
</evidence>
<dbReference type="InterPro" id="IPR002104">
    <property type="entry name" value="Integrase_catalytic"/>
</dbReference>
<organism evidence="8 9">
    <name type="scientific">Legionella waltersii</name>
    <dbReference type="NCBI Taxonomy" id="66969"/>
    <lineage>
        <taxon>Bacteria</taxon>
        <taxon>Pseudomonadati</taxon>
        <taxon>Pseudomonadota</taxon>
        <taxon>Gammaproteobacteria</taxon>
        <taxon>Legionellales</taxon>
        <taxon>Legionellaceae</taxon>
        <taxon>Legionella</taxon>
    </lineage>
</organism>
<feature type="domain" description="Tyr recombinase" evidence="6">
    <location>
        <begin position="347"/>
        <end position="530"/>
    </location>
</feature>
<name>A0A0W1AM25_9GAMM</name>
<evidence type="ECO:0000259" key="6">
    <source>
        <dbReference type="PROSITE" id="PS51898"/>
    </source>
</evidence>
<evidence type="ECO:0000259" key="7">
    <source>
        <dbReference type="PROSITE" id="PS51900"/>
    </source>
</evidence>
<evidence type="ECO:0000256" key="3">
    <source>
        <dbReference type="ARBA" id="ARBA00023125"/>
    </source>
</evidence>
<keyword evidence="9" id="KW-1185">Reference proteome</keyword>
<proteinExistence type="predicted"/>
<dbReference type="RefSeq" id="WP_058479701.1">
    <property type="nucleotide sequence ID" value="NZ_CAAAIQ010000009.1"/>
</dbReference>
<dbReference type="Gene3D" id="1.10.443.10">
    <property type="entry name" value="Intergrase catalytic core"/>
    <property type="match status" value="1"/>
</dbReference>
<dbReference type="InterPro" id="IPR011010">
    <property type="entry name" value="DNA_brk_join_enz"/>
</dbReference>
<protein>
    <submittedName>
        <fullName evidence="8">Type 1 fimbriae regulatory protein FimB</fullName>
    </submittedName>
</protein>
<reference evidence="8 9" key="1">
    <citation type="submission" date="2015-11" db="EMBL/GenBank/DDBJ databases">
        <title>Genomic analysis of 38 Legionella species identifies large and diverse effector repertoires.</title>
        <authorList>
            <person name="Burstein D."/>
            <person name="Amaro F."/>
            <person name="Zusman T."/>
            <person name="Lifshitz Z."/>
            <person name="Cohen O."/>
            <person name="Gilbert J.A."/>
            <person name="Pupko T."/>
            <person name="Shuman H.A."/>
            <person name="Segal G."/>
        </authorList>
    </citation>
    <scope>NUCLEOTIDE SEQUENCE [LARGE SCALE GENOMIC DNA]</scope>
    <source>
        <strain evidence="8 9">ATCC 51914</strain>
    </source>
</reference>
<dbReference type="GO" id="GO:0003677">
    <property type="term" value="F:DNA binding"/>
    <property type="evidence" value="ECO:0007669"/>
    <property type="project" value="UniProtKB-UniRule"/>
</dbReference>
<sequence length="538" mass="63424">MFEQLFKRPYYVKRHTQAPFLEERIQYLQYLQGRGRVDQTIRDTAQYLLRIIEFLDLESKQTAGLEEIDQAADKWARYQSKHPQKRREFSFSAKDHFTWHAIHWLQMNNRLAALPEENIPLITKIFERGAALKRHANSPLLKERLLYLEYWKVNGAAKDELRCFDQYLLRIMEYLDFYALRIVTVNEIKNAAERWAKTQKISRKNTIYSKSAKEKFIRDATRWLDMLGCLKKEPKESIPFEVYLTQFLEFMHNEQGLSENTVKSRFFVLKDFLIHIDKKEKDFINVTPLIIDEIIIKKHQIDKYSRRSVQSYVSILRSFLRYAETKRWCQKNLADSIKAPRVYRYESLPYSPSWDDVKKILAASKTDCLTDIRDHAILMLLAIYGLRCSEVTHLSLEDIDWKNEQLHLKRAKASKPQVFPLIHSVGEAILNYLKKVRPCCSFREIFLCRRAPYRPLKSCTVFGIVNRRLKPLHLTIKHQGPHALRHACATHLINEGVSLKEISDHLGHQGLDTTRIYAKVDLVNLRKVSEGMNLGDLL</sequence>
<dbReference type="InterPro" id="IPR013762">
    <property type="entry name" value="Integrase-like_cat_sf"/>
</dbReference>
<dbReference type="InterPro" id="IPR010998">
    <property type="entry name" value="Integrase_recombinase_N"/>
</dbReference>
<evidence type="ECO:0000313" key="8">
    <source>
        <dbReference type="EMBL" id="KTD82411.1"/>
    </source>
</evidence>
<dbReference type="InterPro" id="IPR050090">
    <property type="entry name" value="Tyrosine_recombinase_XerCD"/>
</dbReference>
<keyword evidence="1" id="KW-0159">Chromosome partition</keyword>
<dbReference type="GO" id="GO:0006310">
    <property type="term" value="P:DNA recombination"/>
    <property type="evidence" value="ECO:0007669"/>
    <property type="project" value="UniProtKB-KW"/>
</dbReference>
<dbReference type="CDD" id="cd01188">
    <property type="entry name" value="INT_RitA_C_like"/>
    <property type="match status" value="1"/>
</dbReference>
<comment type="caution">
    <text evidence="8">The sequence shown here is derived from an EMBL/GenBank/DDBJ whole genome shotgun (WGS) entry which is preliminary data.</text>
</comment>
<dbReference type="InterPro" id="IPR044068">
    <property type="entry name" value="CB"/>
</dbReference>
<dbReference type="SUPFAM" id="SSF56349">
    <property type="entry name" value="DNA breaking-rejoining enzymes"/>
    <property type="match status" value="1"/>
</dbReference>
<dbReference type="PANTHER" id="PTHR30349:SF81">
    <property type="entry name" value="TYROSINE RECOMBINASE XERC"/>
    <property type="match status" value="1"/>
</dbReference>
<feature type="domain" description="Core-binding (CB)" evidence="7">
    <location>
        <begin position="238"/>
        <end position="324"/>
    </location>
</feature>
<keyword evidence="3 5" id="KW-0238">DNA-binding</keyword>
<accession>A0A0W1AM25</accession>
<dbReference type="GO" id="GO:0015074">
    <property type="term" value="P:DNA integration"/>
    <property type="evidence" value="ECO:0007669"/>
    <property type="project" value="UniProtKB-KW"/>
</dbReference>
<evidence type="ECO:0000256" key="1">
    <source>
        <dbReference type="ARBA" id="ARBA00022829"/>
    </source>
</evidence>
<dbReference type="PROSITE" id="PS51900">
    <property type="entry name" value="CB"/>
    <property type="match status" value="1"/>
</dbReference>
<dbReference type="Pfam" id="PF02899">
    <property type="entry name" value="Phage_int_SAM_1"/>
    <property type="match status" value="1"/>
</dbReference>
<dbReference type="OrthoDB" id="9801717at2"/>
<dbReference type="EMBL" id="LNZB01000015">
    <property type="protein sequence ID" value="KTD82411.1"/>
    <property type="molecule type" value="Genomic_DNA"/>
</dbReference>
<dbReference type="Gene3D" id="1.10.150.130">
    <property type="match status" value="1"/>
</dbReference>
<gene>
    <name evidence="8" type="primary">fimB_2</name>
    <name evidence="8" type="ORF">Lwal_0888</name>
</gene>
<evidence type="ECO:0000256" key="5">
    <source>
        <dbReference type="PROSITE-ProRule" id="PRU01248"/>
    </source>
</evidence>
<evidence type="ECO:0000313" key="9">
    <source>
        <dbReference type="Proteomes" id="UP000054729"/>
    </source>
</evidence>
<dbReference type="STRING" id="66969.Lwal_0888"/>
<dbReference type="PROSITE" id="PS51898">
    <property type="entry name" value="TYR_RECOMBINASE"/>
    <property type="match status" value="1"/>
</dbReference>
<dbReference type="AlphaFoldDB" id="A0A0W1AM25"/>
<dbReference type="Proteomes" id="UP000054729">
    <property type="component" value="Unassembled WGS sequence"/>
</dbReference>
<dbReference type="GO" id="GO:0007059">
    <property type="term" value="P:chromosome segregation"/>
    <property type="evidence" value="ECO:0007669"/>
    <property type="project" value="UniProtKB-KW"/>
</dbReference>
<keyword evidence="4" id="KW-0233">DNA recombination</keyword>
<dbReference type="PANTHER" id="PTHR30349">
    <property type="entry name" value="PHAGE INTEGRASE-RELATED"/>
    <property type="match status" value="1"/>
</dbReference>
<evidence type="ECO:0000256" key="2">
    <source>
        <dbReference type="ARBA" id="ARBA00022908"/>
    </source>
</evidence>
<keyword evidence="2" id="KW-0229">DNA integration</keyword>
<dbReference type="PATRIC" id="fig|66969.6.peg.963"/>